<sequence>MTLDPDFRQDDGVDWDARFYHGLANRCGKSRLGSVKGWAPDPPSQDYARCASPSRPITPPFR</sequence>
<gene>
    <name evidence="2" type="ORF">SPHINGO391_380040</name>
</gene>
<name>A0A5E7YIU3_9SPHN</name>
<feature type="region of interest" description="Disordered" evidence="1">
    <location>
        <begin position="30"/>
        <end position="62"/>
    </location>
</feature>
<proteinExistence type="predicted"/>
<evidence type="ECO:0000313" key="2">
    <source>
        <dbReference type="EMBL" id="VVT06230.1"/>
    </source>
</evidence>
<dbReference type="AlphaFoldDB" id="A0A5E7YIU3"/>
<dbReference type="Proteomes" id="UP000326857">
    <property type="component" value="Unassembled WGS sequence"/>
</dbReference>
<organism evidence="2 3">
    <name type="scientific">Sphingomonas aurantiaca</name>
    <dbReference type="NCBI Taxonomy" id="185949"/>
    <lineage>
        <taxon>Bacteria</taxon>
        <taxon>Pseudomonadati</taxon>
        <taxon>Pseudomonadota</taxon>
        <taxon>Alphaproteobacteria</taxon>
        <taxon>Sphingomonadales</taxon>
        <taxon>Sphingomonadaceae</taxon>
        <taxon>Sphingomonas</taxon>
    </lineage>
</organism>
<accession>A0A5E7YIU3</accession>
<evidence type="ECO:0000256" key="1">
    <source>
        <dbReference type="SAM" id="MobiDB-lite"/>
    </source>
</evidence>
<protein>
    <submittedName>
        <fullName evidence="2">Uncharacterized protein</fullName>
    </submittedName>
</protein>
<evidence type="ECO:0000313" key="3">
    <source>
        <dbReference type="Proteomes" id="UP000326857"/>
    </source>
</evidence>
<dbReference type="EMBL" id="CABVLI010000032">
    <property type="protein sequence ID" value="VVT06230.1"/>
    <property type="molecule type" value="Genomic_DNA"/>
</dbReference>
<reference evidence="2 3" key="1">
    <citation type="submission" date="2019-09" db="EMBL/GenBank/DDBJ databases">
        <authorList>
            <person name="Dittami M. S."/>
        </authorList>
    </citation>
    <scope>NUCLEOTIDE SEQUENCE [LARGE SCALE GENOMIC DNA]</scope>
    <source>
        <strain evidence="2">SPHINGO391</strain>
    </source>
</reference>